<proteinExistence type="predicted"/>
<reference evidence="1" key="1">
    <citation type="submission" date="2023-04" db="EMBL/GenBank/DDBJ databases">
        <title>Draft Genome sequencing of Naganishia species isolated from polar environments using Oxford Nanopore Technology.</title>
        <authorList>
            <person name="Leo P."/>
            <person name="Venkateswaran K."/>
        </authorList>
    </citation>
    <scope>NUCLEOTIDE SEQUENCE</scope>
    <source>
        <strain evidence="1">MNA-CCFEE 5262</strain>
    </source>
</reference>
<dbReference type="Proteomes" id="UP001230649">
    <property type="component" value="Unassembled WGS sequence"/>
</dbReference>
<evidence type="ECO:0000313" key="1">
    <source>
        <dbReference type="EMBL" id="KAJ9099709.1"/>
    </source>
</evidence>
<evidence type="ECO:0000313" key="2">
    <source>
        <dbReference type="Proteomes" id="UP001230649"/>
    </source>
</evidence>
<organism evidence="1 2">
    <name type="scientific">Naganishia adeliensis</name>
    <dbReference type="NCBI Taxonomy" id="92952"/>
    <lineage>
        <taxon>Eukaryota</taxon>
        <taxon>Fungi</taxon>
        <taxon>Dikarya</taxon>
        <taxon>Basidiomycota</taxon>
        <taxon>Agaricomycotina</taxon>
        <taxon>Tremellomycetes</taxon>
        <taxon>Filobasidiales</taxon>
        <taxon>Filobasidiaceae</taxon>
        <taxon>Naganishia</taxon>
    </lineage>
</organism>
<feature type="non-terminal residue" evidence="1">
    <location>
        <position position="1660"/>
    </location>
</feature>
<keyword evidence="2" id="KW-1185">Reference proteome</keyword>
<dbReference type="EMBL" id="JASBWS010000081">
    <property type="protein sequence ID" value="KAJ9099709.1"/>
    <property type="molecule type" value="Genomic_DNA"/>
</dbReference>
<sequence length="1660" mass="175514">MGKNKKKTQQAKGKVPTPIATPVVPKLEEKDAGEKVQLAEEVETGSPVIPEGPTKAVEESTVTEEVVVENGQGTEESPTESAASPVVKDLEEPSIEEDLFGSTRHQEGGEDLFASLGAAKMQESEVIEVLQEEQDTTKEDALVSDTAQQDADTAPIPISNGDTDAGTVQEDPKQAEDHVRDSPKDSVQQADVIEQLPDHGDMEDGAVSAVEAKPTIERDAAEHESESPNHAEESPKHAEESRNHEQVASNHVEATAQKDEEPRVQEEKTETAVDLFASAAAVPSDPENFFNQTASAPTNQNHSEASPIDAKSETKTARERPVEDDAADMFGDVPEQDPLVQEFEIALEHVHVDVKQEPERMPHGREEKTGDAASDLFAGEAAEDLFGAGNVNGAEEDLFGAKTGTEDLFASVPEGSGKVDEVFATSQGNPEEADDLFGDAPATDLGFVTSPAAPESKQTHRTSQEQDDLFGDAPSTDLDFITAPAASEPSQPPKQRVEDMDLDAAGVPQGWVDETGGWNWYTAEERLDVARGMFDVQEDSNVVEQPPPVEEEVKHDPYASQTATSSAYNTQQTPYAPLNTHAYAPNSITGGMQASTSGVYDPYKPSASTSSPVSAYAPPAQTNTYNSYQPKLSGVHGNAHVEPPARSFSPYDPPVAIVSNPNVYKPAAPVLTASLSYSAPSVVPSTSNRPPPAPAFSRMKTSTAYDPPMIPVTKAMSRPASAAAVSAPFAPSAPSGLGISGMGPAHHAPPGVTPPPPVGPPRGPSRVASPANALPHPPARKPQQAPSALAHPTISNAYDPPALPVMPNRPASRVATPVMTGLGSPQSTAGGVLHQSSALPPPPSRTASAMTAPPRAPPRQPPPPAQPALPSRIVTLDVPIIQAEPPTPDNESPRPVTSATLYAPPAQGAYPAPPKISQPPASQRISQPRAAPVAAPPLTYGVPAPNYQAPPFSRQSSSVKGVFVPSPSKEAVPAPFPNENHARMNADEVAPAEEATGTDSNEREEHESYEDDLAATQGDGPDTEDPEGGAFDYGEDEGEFADYSVQSVKPRSQLQHDTFAPPSPPTAKATEPPVHEVSPYDPYAPKPQAPVSAPAYTPVNTSVPIRPASTPYADFAADPYAPQGSLPSQSYMPVSSHPKSLAVPASPIGQTNAVPAEPFGYSPGIPPSASAYDPVDASARPDLGEDPLARASSAARKVPSVSFGPNGTLVVAFQRDLDEDTSLQSTSLAYGDDSKGLPVHIRRLADLLPPPAEESGSTPWPGPLLTDPQASRTSTAEKKKRDTLNAFLTERIQEIESGLPYLSASGKDVVTRANQDATMLLYQVAQLMLKHDGKVLTSDPAAQAELRAILPKLSQALSSAQSTVIENATGIGSTTDTHYLSEYLLKGDQQAALQYAIDHQLWSHALLLAAGIDPATWTTTVAAFVKATVQSVGADGSHAVLATAYSIYGQGGPAVVDSIPDNDLPSIWRNSLATIVASSKPNDASYIIALAEKLNKHGLLKAAHLCYVLSPMIVAWQQSRPDSPVSLIGSTATDQQTEAMLISEILEYAIWLRPVPKGTETFHGVPGLLQYKLNKAATLFATGDVALAKRYCEAIIASLRLRKVPDQATQRIKAQLQNLLSRINGEEFNVSNAKGLPKPKLENLGSWFEGTITKFIAGDE</sequence>
<accession>A0ACC2VKM3</accession>
<name>A0ACC2VKM3_9TREE</name>
<protein>
    <submittedName>
        <fullName evidence="1">Uncharacterized protein</fullName>
    </submittedName>
</protein>
<gene>
    <name evidence="1" type="ORF">QFC20_005643</name>
</gene>
<comment type="caution">
    <text evidence="1">The sequence shown here is derived from an EMBL/GenBank/DDBJ whole genome shotgun (WGS) entry which is preliminary data.</text>
</comment>